<reference evidence="1" key="1">
    <citation type="submission" date="2021-01" db="EMBL/GenBank/DDBJ databases">
        <title>Adiantum capillus-veneris genome.</title>
        <authorList>
            <person name="Fang Y."/>
            <person name="Liao Q."/>
        </authorList>
    </citation>
    <scope>NUCLEOTIDE SEQUENCE</scope>
    <source>
        <strain evidence="1">H3</strain>
        <tissue evidence="1">Leaf</tissue>
    </source>
</reference>
<evidence type="ECO:0000313" key="1">
    <source>
        <dbReference type="EMBL" id="KAI5083219.1"/>
    </source>
</evidence>
<gene>
    <name evidence="1" type="ORF">GOP47_0002962</name>
</gene>
<keyword evidence="2" id="KW-1185">Reference proteome</keyword>
<proteinExistence type="predicted"/>
<dbReference type="EMBL" id="JABFUD020000002">
    <property type="protein sequence ID" value="KAI5083219.1"/>
    <property type="molecule type" value="Genomic_DNA"/>
</dbReference>
<protein>
    <submittedName>
        <fullName evidence="1">Uncharacterized protein</fullName>
    </submittedName>
</protein>
<accession>A0A9D4VBB2</accession>
<organism evidence="1 2">
    <name type="scientific">Adiantum capillus-veneris</name>
    <name type="common">Maidenhair fern</name>
    <dbReference type="NCBI Taxonomy" id="13818"/>
    <lineage>
        <taxon>Eukaryota</taxon>
        <taxon>Viridiplantae</taxon>
        <taxon>Streptophyta</taxon>
        <taxon>Embryophyta</taxon>
        <taxon>Tracheophyta</taxon>
        <taxon>Polypodiopsida</taxon>
        <taxon>Polypodiidae</taxon>
        <taxon>Polypodiales</taxon>
        <taxon>Pteridineae</taxon>
        <taxon>Pteridaceae</taxon>
        <taxon>Vittarioideae</taxon>
        <taxon>Adiantum</taxon>
    </lineage>
</organism>
<dbReference type="AlphaFoldDB" id="A0A9D4VBB2"/>
<name>A0A9D4VBB2_ADICA</name>
<evidence type="ECO:0000313" key="2">
    <source>
        <dbReference type="Proteomes" id="UP000886520"/>
    </source>
</evidence>
<dbReference type="Proteomes" id="UP000886520">
    <property type="component" value="Chromosome 3"/>
</dbReference>
<comment type="caution">
    <text evidence="1">The sequence shown here is derived from an EMBL/GenBank/DDBJ whole genome shotgun (WGS) entry which is preliminary data.</text>
</comment>
<sequence>MARLLSVLDSSLFIGEALPPGAIPAESAPPSSPTQWAYTNGRTTSCWGAPLLIQQRHGGAGPVLPSHTLACFTSLQYVHVDNIPRDQYHDRDDRAVRSELHSARLSVSHASHILIYDYVGGSDYYIGRSSLYYIWSLDFTRCVRHGKSKLSKEGYHIA</sequence>